<feature type="compositionally biased region" description="Basic residues" evidence="1">
    <location>
        <begin position="20"/>
        <end position="42"/>
    </location>
</feature>
<gene>
    <name evidence="2" type="ORF">PMAYCL1PPCAC_32224</name>
</gene>
<dbReference type="AlphaFoldDB" id="A0AAN5DF50"/>
<dbReference type="Proteomes" id="UP001328107">
    <property type="component" value="Unassembled WGS sequence"/>
</dbReference>
<evidence type="ECO:0000313" key="3">
    <source>
        <dbReference type="Proteomes" id="UP001328107"/>
    </source>
</evidence>
<organism evidence="2 3">
    <name type="scientific">Pristionchus mayeri</name>
    <dbReference type="NCBI Taxonomy" id="1317129"/>
    <lineage>
        <taxon>Eukaryota</taxon>
        <taxon>Metazoa</taxon>
        <taxon>Ecdysozoa</taxon>
        <taxon>Nematoda</taxon>
        <taxon>Chromadorea</taxon>
        <taxon>Rhabditida</taxon>
        <taxon>Rhabditina</taxon>
        <taxon>Diplogasteromorpha</taxon>
        <taxon>Diplogasteroidea</taxon>
        <taxon>Neodiplogasteridae</taxon>
        <taxon>Pristionchus</taxon>
    </lineage>
</organism>
<sequence length="423" mass="48691">FRSLTLAGGNASARSTASGGRRKPPKNAKAKPGRRTVSKHGKVPVSTSQLQIFKLLKDGVVEKKSEPVIRKRGRLWTPPFKSVGQVEEDQPLANHPVWTNLLSTNYTSNTLLPQPLPSNYNQLENDRLEKRKREEEAKKEEEWKSVDWMASKREEHQHLPNYVRPALLFQYTKAMEEVSMYEKGLFPKSVEMQLRSLCERDVAEQEEARRCHQRQYEAERAVYEGNQDKEHAKQAKRLTERREEIQSWLMEDMEERIRSIETEIGNLDFYGLGGPQSAKKHLRSGRPSVAAVPSDYVPEPEQEAPKKKTKTFNMQPLSFLLNESGIYRDLKRLGKLDLLHGRAVSTFKCTIDNQKLIYESRSYPRGQPLYIQTEDFPWFPVIILSMSEGWVQFRSSIPGDPRCVTATLEDLEAGRVLVSKLPR</sequence>
<evidence type="ECO:0000256" key="1">
    <source>
        <dbReference type="SAM" id="MobiDB-lite"/>
    </source>
</evidence>
<protein>
    <submittedName>
        <fullName evidence="2">Uncharacterized protein</fullName>
    </submittedName>
</protein>
<keyword evidence="3" id="KW-1185">Reference proteome</keyword>
<evidence type="ECO:0000313" key="2">
    <source>
        <dbReference type="EMBL" id="GMR62029.1"/>
    </source>
</evidence>
<dbReference type="EMBL" id="BTRK01000006">
    <property type="protein sequence ID" value="GMR62029.1"/>
    <property type="molecule type" value="Genomic_DNA"/>
</dbReference>
<proteinExistence type="predicted"/>
<comment type="caution">
    <text evidence="2">The sequence shown here is derived from an EMBL/GenBank/DDBJ whole genome shotgun (WGS) entry which is preliminary data.</text>
</comment>
<feature type="non-terminal residue" evidence="2">
    <location>
        <position position="1"/>
    </location>
</feature>
<name>A0AAN5DF50_9BILA</name>
<reference evidence="3" key="1">
    <citation type="submission" date="2022-10" db="EMBL/GenBank/DDBJ databases">
        <title>Genome assembly of Pristionchus species.</title>
        <authorList>
            <person name="Yoshida K."/>
            <person name="Sommer R.J."/>
        </authorList>
    </citation>
    <scope>NUCLEOTIDE SEQUENCE [LARGE SCALE GENOMIC DNA]</scope>
    <source>
        <strain evidence="3">RS5460</strain>
    </source>
</reference>
<accession>A0AAN5DF50</accession>
<feature type="region of interest" description="Disordered" evidence="1">
    <location>
        <begin position="1"/>
        <end position="44"/>
    </location>
</feature>